<dbReference type="AlphaFoldDB" id="A0AA38HMU7"/>
<evidence type="ECO:0000256" key="1">
    <source>
        <dbReference type="ARBA" id="ARBA00004651"/>
    </source>
</evidence>
<evidence type="ECO:0000313" key="8">
    <source>
        <dbReference type="Proteomes" id="UP001168821"/>
    </source>
</evidence>
<dbReference type="InterPro" id="IPR013604">
    <property type="entry name" value="7TM_chemorcpt"/>
</dbReference>
<dbReference type="GO" id="GO:0007165">
    <property type="term" value="P:signal transduction"/>
    <property type="evidence" value="ECO:0007669"/>
    <property type="project" value="UniProtKB-KW"/>
</dbReference>
<dbReference type="GO" id="GO:0005886">
    <property type="term" value="C:plasma membrane"/>
    <property type="evidence" value="ECO:0007669"/>
    <property type="project" value="UniProtKB-SubCell"/>
</dbReference>
<keyword evidence="5 6" id="KW-0472">Membrane</keyword>
<dbReference type="Proteomes" id="UP001168821">
    <property type="component" value="Unassembled WGS sequence"/>
</dbReference>
<evidence type="ECO:0000256" key="5">
    <source>
        <dbReference type="ARBA" id="ARBA00023136"/>
    </source>
</evidence>
<comment type="caution">
    <text evidence="6">Lacks conserved residue(s) required for the propagation of feature annotation.</text>
</comment>
<protein>
    <recommendedName>
        <fullName evidence="6">Gustatory receptor</fullName>
    </recommendedName>
</protein>
<feature type="transmembrane region" description="Helical" evidence="6">
    <location>
        <begin position="136"/>
        <end position="157"/>
    </location>
</feature>
<feature type="transmembrane region" description="Helical" evidence="6">
    <location>
        <begin position="47"/>
        <end position="66"/>
    </location>
</feature>
<reference evidence="7" key="1">
    <citation type="journal article" date="2023" name="G3 (Bethesda)">
        <title>Whole genome assemblies of Zophobas morio and Tenebrio molitor.</title>
        <authorList>
            <person name="Kaur S."/>
            <person name="Stinson S.A."/>
            <person name="diCenzo G.C."/>
        </authorList>
    </citation>
    <scope>NUCLEOTIDE SEQUENCE</scope>
    <source>
        <strain evidence="7">QUZm001</strain>
    </source>
</reference>
<organism evidence="7 8">
    <name type="scientific">Zophobas morio</name>
    <dbReference type="NCBI Taxonomy" id="2755281"/>
    <lineage>
        <taxon>Eukaryota</taxon>
        <taxon>Metazoa</taxon>
        <taxon>Ecdysozoa</taxon>
        <taxon>Arthropoda</taxon>
        <taxon>Hexapoda</taxon>
        <taxon>Insecta</taxon>
        <taxon>Pterygota</taxon>
        <taxon>Neoptera</taxon>
        <taxon>Endopterygota</taxon>
        <taxon>Coleoptera</taxon>
        <taxon>Polyphaga</taxon>
        <taxon>Cucujiformia</taxon>
        <taxon>Tenebrionidae</taxon>
        <taxon>Zophobas</taxon>
    </lineage>
</organism>
<sequence>MKSTNEDIYNLVAPVFTVWKFAGFPIYNFKKNVGENTKFVNSTSGTLYLALLGITLLFTLSLWNIFSEMSDNVIVDDTINLTELIIFFTQNIGILILSHRKRKQIIRVVEALKYSESLIQRLTRRSVSYTIKAKNAVLKLVIVKYSLVVILCTIDSINLPEDKYNLMAYYFSWSFHYLFELVIFMYFIIVKNQYDEINRFLLSHNFKLKDSRTMKNLVSVYSLLREISHLIKCAFQSFLLMKAITDSIITSTAVFYIIRVYQVIPENFVLSTVSNVMFFTLISISNFTLAIVLHDVNTLFAAHTFLNKLEFFVCGLFPLNCTYIYWMITSVTGYVVYLVQFHKIV</sequence>
<comment type="function">
    <text evidence="6">Gustatory receptor which mediates acceptance or avoidance behavior, depending on its substrates.</text>
</comment>
<feature type="transmembrane region" description="Helical" evidence="6">
    <location>
        <begin position="169"/>
        <end position="189"/>
    </location>
</feature>
<keyword evidence="8" id="KW-1185">Reference proteome</keyword>
<feature type="transmembrane region" description="Helical" evidence="6">
    <location>
        <begin position="309"/>
        <end position="328"/>
    </location>
</feature>
<proteinExistence type="inferred from homology"/>
<evidence type="ECO:0000256" key="6">
    <source>
        <dbReference type="RuleBase" id="RU363108"/>
    </source>
</evidence>
<dbReference type="Pfam" id="PF08395">
    <property type="entry name" value="7tm_7"/>
    <property type="match status" value="2"/>
</dbReference>
<evidence type="ECO:0000256" key="4">
    <source>
        <dbReference type="ARBA" id="ARBA00022989"/>
    </source>
</evidence>
<evidence type="ECO:0000256" key="2">
    <source>
        <dbReference type="ARBA" id="ARBA00022475"/>
    </source>
</evidence>
<name>A0AA38HMU7_9CUCU</name>
<comment type="subcellular location">
    <subcellularLocation>
        <location evidence="1 6">Cell membrane</location>
        <topology evidence="1 6">Multi-pass membrane protein</topology>
    </subcellularLocation>
</comment>
<accession>A0AA38HMU7</accession>
<evidence type="ECO:0000256" key="3">
    <source>
        <dbReference type="ARBA" id="ARBA00022692"/>
    </source>
</evidence>
<keyword evidence="6" id="KW-0807">Transducer</keyword>
<gene>
    <name evidence="7" type="ORF">Zmor_027132</name>
</gene>
<keyword evidence="2 6" id="KW-1003">Cell membrane</keyword>
<keyword evidence="6" id="KW-0675">Receptor</keyword>
<dbReference type="GO" id="GO:0050909">
    <property type="term" value="P:sensory perception of taste"/>
    <property type="evidence" value="ECO:0007669"/>
    <property type="project" value="InterPro"/>
</dbReference>
<comment type="caution">
    <text evidence="7">The sequence shown here is derived from an EMBL/GenBank/DDBJ whole genome shotgun (WGS) entry which is preliminary data.</text>
</comment>
<comment type="similarity">
    <text evidence="6">Belongs to the insect chemoreceptor superfamily. Gustatory receptor (GR) family.</text>
</comment>
<dbReference type="EMBL" id="JALNTZ010000009">
    <property type="protein sequence ID" value="KAJ3640576.1"/>
    <property type="molecule type" value="Genomic_DNA"/>
</dbReference>
<evidence type="ECO:0000313" key="7">
    <source>
        <dbReference type="EMBL" id="KAJ3640576.1"/>
    </source>
</evidence>
<feature type="transmembrane region" description="Helical" evidence="6">
    <location>
        <begin position="78"/>
        <end position="97"/>
    </location>
</feature>
<keyword evidence="3 6" id="KW-0812">Transmembrane</keyword>
<feature type="transmembrane region" description="Helical" evidence="6">
    <location>
        <begin position="278"/>
        <end position="297"/>
    </location>
</feature>
<keyword evidence="4 6" id="KW-1133">Transmembrane helix</keyword>